<dbReference type="PANTHER" id="PTHR44083">
    <property type="entry name" value="TOPLESS-RELATED PROTEIN 1-RELATED"/>
    <property type="match status" value="1"/>
</dbReference>
<evidence type="ECO:0000313" key="6">
    <source>
        <dbReference type="Proteomes" id="UP000834106"/>
    </source>
</evidence>
<dbReference type="InterPro" id="IPR036322">
    <property type="entry name" value="WD40_repeat_dom_sf"/>
</dbReference>
<dbReference type="AlphaFoldDB" id="A0AAD2EAR6"/>
<dbReference type="Pfam" id="PF21359">
    <property type="entry name" value="zf_topless"/>
    <property type="match status" value="1"/>
</dbReference>
<evidence type="ECO:0000256" key="3">
    <source>
        <dbReference type="SAM" id="Phobius"/>
    </source>
</evidence>
<dbReference type="InterPro" id="IPR048419">
    <property type="entry name" value="Topless_Znf"/>
</dbReference>
<keyword evidence="3" id="KW-1133">Transmembrane helix</keyword>
<sequence>MTVLLFVALRPGETRRACSGPNFNSLKWQHQLCKNPNHKPGILTLFVDHLCVTDNLVCAVPPSHSNGPRAPSSVINPLLNAVPASRSNGAGAPSPVIRPLLLLRAIPNPMGPTFEGSCYPGSPSLDEWMTNLSSDPHPSASAGSTGFNIQDCSDILTHLRMPVNNPVEDYQNDDPEQVLKRTRPSGRSNEHEDSQSLVDWKSKVADESSEKSIIWKLKEVNDPSSCRSLRLPDSLVSTRVSRLMYANSGNVIMSLYANAVHKLWKWPKNYCNPTGEARTNTVPQLWQPCSEISVTNYISLINPEDAVPCFALSKNDAYVISTSGGGISLFNAITFQKMATFMPPPPAATFLAFHPQDNNIIAIGMDDSSILIYYVRLDKVQAKLDAHQKRITGLTDGGVCVIEPLESEGEWGTLPPQEDNACSSTGHADSSDQFQREARALCKHLGWWCSEGCLGDAAYYCICNDGLSDAIYQKNIDYACGAGADCTPIMQNGPCFQPNTVENHCNFAVNSYYQRYAQVQGSCSFSNTVTVVQDPPPAISECLYSSSPRAVDRPIIHFSLSIKLTLGTGLVVTVTVTVIGVLKLFQMYRRSARVNEGENHQEAANHINGPGEIEINTVGHASIMLDSEV</sequence>
<evidence type="ECO:0000256" key="2">
    <source>
        <dbReference type="SAM" id="MobiDB-lite"/>
    </source>
</evidence>
<evidence type="ECO:0000259" key="4">
    <source>
        <dbReference type="SMART" id="SM00768"/>
    </source>
</evidence>
<keyword evidence="1" id="KW-0732">Signal</keyword>
<feature type="domain" description="X8" evidence="4">
    <location>
        <begin position="459"/>
        <end position="544"/>
    </location>
</feature>
<evidence type="ECO:0000313" key="5">
    <source>
        <dbReference type="EMBL" id="CAI9782458.1"/>
    </source>
</evidence>
<dbReference type="SMART" id="SM00768">
    <property type="entry name" value="X8"/>
    <property type="match status" value="1"/>
</dbReference>
<keyword evidence="3" id="KW-0812">Transmembrane</keyword>
<dbReference type="InterPro" id="IPR012946">
    <property type="entry name" value="X8"/>
</dbReference>
<dbReference type="Gene3D" id="1.20.58.1040">
    <property type="match status" value="1"/>
</dbReference>
<keyword evidence="3" id="KW-0472">Membrane</keyword>
<proteinExistence type="predicted"/>
<gene>
    <name evidence="5" type="ORF">FPE_LOCUS29888</name>
</gene>
<dbReference type="InterPro" id="IPR015943">
    <property type="entry name" value="WD40/YVTN_repeat-like_dom_sf"/>
</dbReference>
<feature type="compositionally biased region" description="Basic and acidic residues" evidence="2">
    <location>
        <begin position="188"/>
        <end position="202"/>
    </location>
</feature>
<organism evidence="5 6">
    <name type="scientific">Fraxinus pennsylvanica</name>
    <dbReference type="NCBI Taxonomy" id="56036"/>
    <lineage>
        <taxon>Eukaryota</taxon>
        <taxon>Viridiplantae</taxon>
        <taxon>Streptophyta</taxon>
        <taxon>Embryophyta</taxon>
        <taxon>Tracheophyta</taxon>
        <taxon>Spermatophyta</taxon>
        <taxon>Magnoliopsida</taxon>
        <taxon>eudicotyledons</taxon>
        <taxon>Gunneridae</taxon>
        <taxon>Pentapetalae</taxon>
        <taxon>asterids</taxon>
        <taxon>lamiids</taxon>
        <taxon>Lamiales</taxon>
        <taxon>Oleaceae</taxon>
        <taxon>Oleeae</taxon>
        <taxon>Fraxinus</taxon>
    </lineage>
</organism>
<dbReference type="Pfam" id="PF07983">
    <property type="entry name" value="X8"/>
    <property type="match status" value="1"/>
</dbReference>
<name>A0AAD2EAR6_9LAMI</name>
<dbReference type="Proteomes" id="UP000834106">
    <property type="component" value="Chromosome 19"/>
</dbReference>
<dbReference type="InterPro" id="IPR027728">
    <property type="entry name" value="Topless_fam"/>
</dbReference>
<evidence type="ECO:0000256" key="1">
    <source>
        <dbReference type="ARBA" id="ARBA00022729"/>
    </source>
</evidence>
<reference evidence="5" key="1">
    <citation type="submission" date="2023-05" db="EMBL/GenBank/DDBJ databases">
        <authorList>
            <person name="Huff M."/>
        </authorList>
    </citation>
    <scope>NUCLEOTIDE SEQUENCE</scope>
</reference>
<dbReference type="Gene3D" id="2.130.10.10">
    <property type="entry name" value="YVTN repeat-like/Quinoprotein amine dehydrogenase"/>
    <property type="match status" value="1"/>
</dbReference>
<feature type="region of interest" description="Disordered" evidence="2">
    <location>
        <begin position="165"/>
        <end position="202"/>
    </location>
</feature>
<feature type="transmembrane region" description="Helical" evidence="3">
    <location>
        <begin position="564"/>
        <end position="585"/>
    </location>
</feature>
<protein>
    <recommendedName>
        <fullName evidence="4">X8 domain-containing protein</fullName>
    </recommendedName>
</protein>
<keyword evidence="6" id="KW-1185">Reference proteome</keyword>
<dbReference type="PANTHER" id="PTHR44083:SF35">
    <property type="entry name" value="TOPLESS-RELATED PROTEIN 4-LIKE ISOFORM X1"/>
    <property type="match status" value="1"/>
</dbReference>
<dbReference type="EMBL" id="OU503054">
    <property type="protein sequence ID" value="CAI9782458.1"/>
    <property type="molecule type" value="Genomic_DNA"/>
</dbReference>
<dbReference type="GO" id="GO:0006355">
    <property type="term" value="P:regulation of DNA-templated transcription"/>
    <property type="evidence" value="ECO:0007669"/>
    <property type="project" value="InterPro"/>
</dbReference>
<accession>A0AAD2EAR6</accession>
<dbReference type="SUPFAM" id="SSF50978">
    <property type="entry name" value="WD40 repeat-like"/>
    <property type="match status" value="1"/>
</dbReference>